<proteinExistence type="predicted"/>
<name>A0A4Y2EAQ7_ARAVE</name>
<dbReference type="EMBL" id="BGPR01000555">
    <property type="protein sequence ID" value="GBM26162.1"/>
    <property type="molecule type" value="Genomic_DNA"/>
</dbReference>
<dbReference type="Proteomes" id="UP000499080">
    <property type="component" value="Unassembled WGS sequence"/>
</dbReference>
<evidence type="ECO:0000313" key="3">
    <source>
        <dbReference type="Proteomes" id="UP000499080"/>
    </source>
</evidence>
<comment type="caution">
    <text evidence="2">The sequence shown here is derived from an EMBL/GenBank/DDBJ whole genome shotgun (WGS) entry which is preliminary data.</text>
</comment>
<protein>
    <submittedName>
        <fullName evidence="2">Uncharacterized protein</fullName>
    </submittedName>
</protein>
<reference evidence="2 3" key="1">
    <citation type="journal article" date="2019" name="Sci. Rep.">
        <title>Orb-weaving spider Araneus ventricosus genome elucidates the spidroin gene catalogue.</title>
        <authorList>
            <person name="Kono N."/>
            <person name="Nakamura H."/>
            <person name="Ohtoshi R."/>
            <person name="Moran D.A.P."/>
            <person name="Shinohara A."/>
            <person name="Yoshida Y."/>
            <person name="Fujiwara M."/>
            <person name="Mori M."/>
            <person name="Tomita M."/>
            <person name="Arakawa K."/>
        </authorList>
    </citation>
    <scope>NUCLEOTIDE SEQUENCE [LARGE SCALE GENOMIC DNA]</scope>
</reference>
<dbReference type="AlphaFoldDB" id="A0A4Y2EAQ7"/>
<organism evidence="2 3">
    <name type="scientific">Araneus ventricosus</name>
    <name type="common">Orbweaver spider</name>
    <name type="synonym">Epeira ventricosa</name>
    <dbReference type="NCBI Taxonomy" id="182803"/>
    <lineage>
        <taxon>Eukaryota</taxon>
        <taxon>Metazoa</taxon>
        <taxon>Ecdysozoa</taxon>
        <taxon>Arthropoda</taxon>
        <taxon>Chelicerata</taxon>
        <taxon>Arachnida</taxon>
        <taxon>Araneae</taxon>
        <taxon>Araneomorphae</taxon>
        <taxon>Entelegynae</taxon>
        <taxon>Araneoidea</taxon>
        <taxon>Araneidae</taxon>
        <taxon>Araneus</taxon>
    </lineage>
</organism>
<keyword evidence="3" id="KW-1185">Reference proteome</keyword>
<accession>A0A4Y2EAQ7</accession>
<evidence type="ECO:0000313" key="2">
    <source>
        <dbReference type="EMBL" id="GBM26162.1"/>
    </source>
</evidence>
<gene>
    <name evidence="2" type="ORF">AVEN_196988_1</name>
</gene>
<sequence>MGRHARQTRGGVLLSMKSKKQMERQELLMESSSPTLEGRKEKAKTQKGGKHSKGERTLGYLGVVNLVTSREDVPLRGNILGTNGIA</sequence>
<feature type="region of interest" description="Disordered" evidence="1">
    <location>
        <begin position="1"/>
        <end position="54"/>
    </location>
</feature>
<evidence type="ECO:0000256" key="1">
    <source>
        <dbReference type="SAM" id="MobiDB-lite"/>
    </source>
</evidence>